<dbReference type="CDD" id="cd04301">
    <property type="entry name" value="NAT_SF"/>
    <property type="match status" value="1"/>
</dbReference>
<feature type="domain" description="N-acetyltransferase" evidence="3">
    <location>
        <begin position="7"/>
        <end position="173"/>
    </location>
</feature>
<name>A0A2W4CQC3_9HYPH</name>
<evidence type="ECO:0000313" key="5">
    <source>
        <dbReference type="Proteomes" id="UP000248925"/>
    </source>
</evidence>
<dbReference type="SUPFAM" id="SSF55729">
    <property type="entry name" value="Acyl-CoA N-acyltransferases (Nat)"/>
    <property type="match status" value="1"/>
</dbReference>
<evidence type="ECO:0000256" key="1">
    <source>
        <dbReference type="ARBA" id="ARBA00022679"/>
    </source>
</evidence>
<dbReference type="PANTHER" id="PTHR43877">
    <property type="entry name" value="AMINOALKYLPHOSPHONATE N-ACETYLTRANSFERASE-RELATED-RELATED"/>
    <property type="match status" value="1"/>
</dbReference>
<dbReference type="OrthoDB" id="6172743at2"/>
<dbReference type="Gene3D" id="3.40.630.30">
    <property type="match status" value="1"/>
</dbReference>
<evidence type="ECO:0000256" key="2">
    <source>
        <dbReference type="ARBA" id="ARBA00023315"/>
    </source>
</evidence>
<keyword evidence="2" id="KW-0012">Acyltransferase</keyword>
<reference evidence="4 5" key="1">
    <citation type="journal article" date="2018" name="Sci. Rep.">
        <title>Rhizobium tumorigenes sp. nov., a novel plant tumorigenic bacterium isolated from cane gall tumors on thornless blackberry.</title>
        <authorList>
            <person name="Kuzmanovi N."/>
            <person name="Smalla K."/>
            <person name="Gronow S."/>
            <person name="PuBawska J."/>
        </authorList>
    </citation>
    <scope>NUCLEOTIDE SEQUENCE [LARGE SCALE GENOMIC DNA]</scope>
    <source>
        <strain evidence="4 5">CCBAU 85046</strain>
    </source>
</reference>
<dbReference type="EMBL" id="PCDP01000029">
    <property type="protein sequence ID" value="PZM14927.1"/>
    <property type="molecule type" value="Genomic_DNA"/>
</dbReference>
<dbReference type="InterPro" id="IPR016181">
    <property type="entry name" value="Acyl_CoA_acyltransferase"/>
</dbReference>
<dbReference type="InterPro" id="IPR050832">
    <property type="entry name" value="Bact_Acetyltransf"/>
</dbReference>
<dbReference type="AlphaFoldDB" id="A0A2W4CQC3"/>
<evidence type="ECO:0000313" key="4">
    <source>
        <dbReference type="EMBL" id="PZM14927.1"/>
    </source>
</evidence>
<dbReference type="Proteomes" id="UP000248925">
    <property type="component" value="Unassembled WGS sequence"/>
</dbReference>
<dbReference type="Pfam" id="PF00583">
    <property type="entry name" value="Acetyltransf_1"/>
    <property type="match status" value="1"/>
</dbReference>
<evidence type="ECO:0000259" key="3">
    <source>
        <dbReference type="PROSITE" id="PS51186"/>
    </source>
</evidence>
<keyword evidence="5" id="KW-1185">Reference proteome</keyword>
<proteinExistence type="predicted"/>
<dbReference type="InterPro" id="IPR000182">
    <property type="entry name" value="GNAT_dom"/>
</dbReference>
<organism evidence="4 5">
    <name type="scientific">Rhizobium tubonense</name>
    <dbReference type="NCBI Taxonomy" id="484088"/>
    <lineage>
        <taxon>Bacteria</taxon>
        <taxon>Pseudomonadati</taxon>
        <taxon>Pseudomonadota</taxon>
        <taxon>Alphaproteobacteria</taxon>
        <taxon>Hyphomicrobiales</taxon>
        <taxon>Rhizobiaceae</taxon>
        <taxon>Rhizobium/Agrobacterium group</taxon>
        <taxon>Rhizobium</taxon>
    </lineage>
</organism>
<protein>
    <submittedName>
        <fullName evidence="4">GNAT family N-acetyltransferase</fullName>
    </submittedName>
</protein>
<keyword evidence="1 4" id="KW-0808">Transferase</keyword>
<sequence>MNTIDKIAIRESTEADDQAVGELLVRSFDYQNSRLMPDVVTTEERRADLRNQRAKRAAAVVLVGTIGGKIVGTIALYPPGADGNEAWRRGAADIRYLAIDEKFLGRGLSAPFLDEARGRAKAFGASAICLHIRRGAVGLAKLYERHGYRREPRGDMDLLPVIFLEGYVLELET</sequence>
<dbReference type="PROSITE" id="PS51186">
    <property type="entry name" value="GNAT"/>
    <property type="match status" value="1"/>
</dbReference>
<dbReference type="GO" id="GO:0016747">
    <property type="term" value="F:acyltransferase activity, transferring groups other than amino-acyl groups"/>
    <property type="evidence" value="ECO:0007669"/>
    <property type="project" value="InterPro"/>
</dbReference>
<gene>
    <name evidence="4" type="ORF">CPY51_08995</name>
</gene>
<comment type="caution">
    <text evidence="4">The sequence shown here is derived from an EMBL/GenBank/DDBJ whole genome shotgun (WGS) entry which is preliminary data.</text>
</comment>
<accession>A0A2W4CQC3</accession>